<accession>A0AAX6HK99</accession>
<dbReference type="AlphaFoldDB" id="A0AAX6HK99"/>
<evidence type="ECO:0000313" key="2">
    <source>
        <dbReference type="EMBL" id="KAJ6841476.1"/>
    </source>
</evidence>
<comment type="caution">
    <text evidence="2">The sequence shown here is derived from an EMBL/GenBank/DDBJ whole genome shotgun (WGS) entry which is preliminary data.</text>
</comment>
<dbReference type="Proteomes" id="UP001140949">
    <property type="component" value="Unassembled WGS sequence"/>
</dbReference>
<keyword evidence="3" id="KW-1185">Reference proteome</keyword>
<name>A0AAX6HK99_IRIPA</name>
<proteinExistence type="predicted"/>
<evidence type="ECO:0000313" key="3">
    <source>
        <dbReference type="Proteomes" id="UP001140949"/>
    </source>
</evidence>
<protein>
    <submittedName>
        <fullName evidence="2">Uncharacterized protein</fullName>
    </submittedName>
</protein>
<sequence>MDLPPSVATSAGNAGPKPSLENFLRRPQVSFPLFGSRLSPHCSFSTFCFLSLLPHLIPLALYF</sequence>
<reference evidence="2" key="1">
    <citation type="journal article" date="2023" name="GigaByte">
        <title>Genome assembly of the bearded iris, Iris pallida Lam.</title>
        <authorList>
            <person name="Bruccoleri R.E."/>
            <person name="Oakeley E.J."/>
            <person name="Faust A.M.E."/>
            <person name="Altorfer M."/>
            <person name="Dessus-Babus S."/>
            <person name="Burckhardt D."/>
            <person name="Oertli M."/>
            <person name="Naumann U."/>
            <person name="Petersen F."/>
            <person name="Wong J."/>
        </authorList>
    </citation>
    <scope>NUCLEOTIDE SEQUENCE</scope>
    <source>
        <strain evidence="2">GSM-AAB239-AS_SAM_17_03QT</strain>
    </source>
</reference>
<feature type="region of interest" description="Disordered" evidence="1">
    <location>
        <begin position="1"/>
        <end position="21"/>
    </location>
</feature>
<dbReference type="EMBL" id="JANAVB010008599">
    <property type="protein sequence ID" value="KAJ6841476.1"/>
    <property type="molecule type" value="Genomic_DNA"/>
</dbReference>
<reference evidence="2" key="2">
    <citation type="submission" date="2023-04" db="EMBL/GenBank/DDBJ databases">
        <authorList>
            <person name="Bruccoleri R.E."/>
            <person name="Oakeley E.J."/>
            <person name="Faust A.-M."/>
            <person name="Dessus-Babus S."/>
            <person name="Altorfer M."/>
            <person name="Burckhardt D."/>
            <person name="Oertli M."/>
            <person name="Naumann U."/>
            <person name="Petersen F."/>
            <person name="Wong J."/>
        </authorList>
    </citation>
    <scope>NUCLEOTIDE SEQUENCE</scope>
    <source>
        <strain evidence="2">GSM-AAB239-AS_SAM_17_03QT</strain>
        <tissue evidence="2">Leaf</tissue>
    </source>
</reference>
<organism evidence="2 3">
    <name type="scientific">Iris pallida</name>
    <name type="common">Sweet iris</name>
    <dbReference type="NCBI Taxonomy" id="29817"/>
    <lineage>
        <taxon>Eukaryota</taxon>
        <taxon>Viridiplantae</taxon>
        <taxon>Streptophyta</taxon>
        <taxon>Embryophyta</taxon>
        <taxon>Tracheophyta</taxon>
        <taxon>Spermatophyta</taxon>
        <taxon>Magnoliopsida</taxon>
        <taxon>Liliopsida</taxon>
        <taxon>Asparagales</taxon>
        <taxon>Iridaceae</taxon>
        <taxon>Iridoideae</taxon>
        <taxon>Irideae</taxon>
        <taxon>Iris</taxon>
    </lineage>
</organism>
<gene>
    <name evidence="2" type="ORF">M6B38_306315</name>
</gene>
<evidence type="ECO:0000256" key="1">
    <source>
        <dbReference type="SAM" id="MobiDB-lite"/>
    </source>
</evidence>